<dbReference type="CDD" id="cd18809">
    <property type="entry name" value="SF1_C_RecD"/>
    <property type="match status" value="1"/>
</dbReference>
<dbReference type="InterPro" id="IPR027417">
    <property type="entry name" value="P-loop_NTPase"/>
</dbReference>
<dbReference type="SUPFAM" id="SSF52540">
    <property type="entry name" value="P-loop containing nucleoside triphosphate hydrolases"/>
    <property type="match status" value="2"/>
</dbReference>
<sequence>MTIEITQDFSSALLQLQKGRNVLITGRAGTGKSTLLREFINKHTHGRNTLITAPTGVAALNIGGVTIHRGFGFHPALFPDDIKDTDSYRPSKRTVETLQSLDILIIDEISMVRADLFDMIDTALRRIRQNDAPFGGVQLVLVGDLLQLPPVVPNEDMQLFTGHPWTSPYFFSSNCYPLLDLYSIELTTIWRQKDDKFIELLNQVREGEISNDLLSQLNTCVDEKYPEENGWVILTPYRKKAHKINQEKLDNIPGNILYSVAEFKGEAAEKDFPGSVELLYKPGARVMSIINDPDNLFVNGSFGTITNATQDAITVKFDHGPTAEITAHTWEVRRPAMYGERLSSETVGSITQFPVILAWAITIHKSQGKTIPKCYIDLSGGTQIDGQFYVALSRAVDLEHLRINQEVSPKNIRSDGRIIRMIRRGANHGERVEKRVVISFEAVDFRVSQHIVHVHCIIIDNGIIKANFGSWINPNADLGKIGKKYNIPSFGLATSPELGDFWPLLLRQAAGGIIIGDNLGVLERAIRHQEPGLKPSLGLGYDIEELNFRPEGDTPEQRCESIVRAILSGSLTIENGTPVPTPDKNVEGALYIPDWAPREKVILDSDYATDSDLTWSAMSYGPVNPESQAEIQECVDLLSSWAESRGGWNDGWHNEISERSRRLTAQEVLIPSVTQNKVDLRSLIVPGTRVAFTGTIIINGMEFESRGDNIESLCREANIVYKNQVSKTRCDLLVAADPSSMSRKAKNAREFGKPIISSTQFETWYNSIRADQTSTLVSSNSGPSELSQTISESIDIDNALTETNVDQLEPLFPAIEFSNADEVLIAGTRVAFSGAIVIDGTLIAHGESLQHFCAEVGLIYKNTLSRTKSDVLVTANVGSETNKIRLAKKYGKHIISVDDFSKWAHNSRTLNSPHSVDEAEANMATSDFIDDTASTTVDEANIELTNNANLAAYPQDLHASDFALQRSQKEVTICSEPSGHSRSYNEISKNDFLRALFGSSESSALQTPHLLASDSIEPFMLGTSAWICKDQIDFLDKISQGHNPFELKKKSAKDSALKFLISIALWFTLMVIGGALVGSGQDGIGGTLIVFAMLITLAALFYIAQSLVRLIKKPSWNVAKSISTIENKLGCPVDQKLAIFYIDINHLSPLHQEILRSMQSLYSDAATHGMPISTQQWRELTAAALQSADIYLQSGSLDAATMVGDQIKIFRPQH</sequence>
<name>L1MHU2_9CORY</name>
<dbReference type="Gene3D" id="3.40.50.300">
    <property type="entry name" value="P-loop containing nucleotide triphosphate hydrolases"/>
    <property type="match status" value="2"/>
</dbReference>
<dbReference type="Gene3D" id="2.30.30.940">
    <property type="match status" value="1"/>
</dbReference>
<dbReference type="InterPro" id="IPR010285">
    <property type="entry name" value="DNA_helicase_pif1-like_DEAD"/>
</dbReference>
<dbReference type="PATRIC" id="fig|1035195.3.peg.790"/>
<dbReference type="PANTHER" id="PTHR47642:SF5">
    <property type="entry name" value="ATP-DEPENDENT DNA HELICASE"/>
    <property type="match status" value="1"/>
</dbReference>
<accession>L1MHU2</accession>
<evidence type="ECO:0000256" key="1">
    <source>
        <dbReference type="SAM" id="Phobius"/>
    </source>
</evidence>
<evidence type="ECO:0000259" key="2">
    <source>
        <dbReference type="Pfam" id="PF05970"/>
    </source>
</evidence>
<comment type="caution">
    <text evidence="3">The sequence shown here is derived from an EMBL/GenBank/DDBJ whole genome shotgun (WGS) entry which is preliminary data.</text>
</comment>
<dbReference type="InterPro" id="IPR051055">
    <property type="entry name" value="PIF1_helicase"/>
</dbReference>
<feature type="domain" description="DNA helicase Pif1-like DEAD-box helicase" evidence="2">
    <location>
        <begin position="17"/>
        <end position="211"/>
    </location>
</feature>
<dbReference type="PANTHER" id="PTHR47642">
    <property type="entry name" value="ATP-DEPENDENT DNA HELICASE"/>
    <property type="match status" value="1"/>
</dbReference>
<gene>
    <name evidence="3" type="ORF">HMPREF9997_00887</name>
</gene>
<reference evidence="3 4" key="1">
    <citation type="submission" date="2012-05" db="EMBL/GenBank/DDBJ databases">
        <authorList>
            <person name="Weinstock G."/>
            <person name="Sodergren E."/>
            <person name="Lobos E.A."/>
            <person name="Fulton L."/>
            <person name="Fulton R."/>
            <person name="Courtney L."/>
            <person name="Fronick C."/>
            <person name="O'Laughlin M."/>
            <person name="Godfrey J."/>
            <person name="Wilson R.M."/>
            <person name="Miner T."/>
            <person name="Farmer C."/>
            <person name="Delehaunty K."/>
            <person name="Cordes M."/>
            <person name="Minx P."/>
            <person name="Tomlinson C."/>
            <person name="Chen J."/>
            <person name="Wollam A."/>
            <person name="Pepin K.H."/>
            <person name="Bhonagiri V."/>
            <person name="Zhang X."/>
            <person name="Suruliraj S."/>
            <person name="Warren W."/>
            <person name="Mitreva M."/>
            <person name="Mardis E.R."/>
            <person name="Wilson R.K."/>
        </authorList>
    </citation>
    <scope>NUCLEOTIDE SEQUENCE [LARGE SCALE GENOMIC DNA]</scope>
    <source>
        <strain evidence="3 4">F0235</strain>
    </source>
</reference>
<dbReference type="OrthoDB" id="9763659at2"/>
<dbReference type="Pfam" id="PF05970">
    <property type="entry name" value="PIF1"/>
    <property type="match status" value="1"/>
</dbReference>
<proteinExistence type="predicted"/>
<evidence type="ECO:0000313" key="4">
    <source>
        <dbReference type="Proteomes" id="UP000010445"/>
    </source>
</evidence>
<keyword evidence="1" id="KW-0812">Transmembrane</keyword>
<dbReference type="RefSeq" id="WP_006063128.1">
    <property type="nucleotide sequence ID" value="NZ_KB290830.1"/>
</dbReference>
<dbReference type="HOGENOM" id="CLU_269335_0_0_11"/>
<dbReference type="GO" id="GO:0000723">
    <property type="term" value="P:telomere maintenance"/>
    <property type="evidence" value="ECO:0007669"/>
    <property type="project" value="InterPro"/>
</dbReference>
<dbReference type="GO" id="GO:0003678">
    <property type="term" value="F:DNA helicase activity"/>
    <property type="evidence" value="ECO:0007669"/>
    <property type="project" value="InterPro"/>
</dbReference>
<dbReference type="Proteomes" id="UP000010445">
    <property type="component" value="Unassembled WGS sequence"/>
</dbReference>
<dbReference type="STRING" id="1035195.HMPREF9997_00887"/>
<evidence type="ECO:0000313" key="3">
    <source>
        <dbReference type="EMBL" id="EKX90823.1"/>
    </source>
</evidence>
<dbReference type="InterPro" id="IPR036420">
    <property type="entry name" value="BRCT_dom_sf"/>
</dbReference>
<organism evidence="3 4">
    <name type="scientific">Corynebacterium durum F0235</name>
    <dbReference type="NCBI Taxonomy" id="1035195"/>
    <lineage>
        <taxon>Bacteria</taxon>
        <taxon>Bacillati</taxon>
        <taxon>Actinomycetota</taxon>
        <taxon>Actinomycetes</taxon>
        <taxon>Mycobacteriales</taxon>
        <taxon>Corynebacteriaceae</taxon>
        <taxon>Corynebacterium</taxon>
    </lineage>
</organism>
<dbReference type="CDD" id="cd18037">
    <property type="entry name" value="DEXSc_Pif1_like"/>
    <property type="match status" value="1"/>
</dbReference>
<keyword evidence="4" id="KW-1185">Reference proteome</keyword>
<dbReference type="GO" id="GO:0006281">
    <property type="term" value="P:DNA repair"/>
    <property type="evidence" value="ECO:0007669"/>
    <property type="project" value="InterPro"/>
</dbReference>
<feature type="transmembrane region" description="Helical" evidence="1">
    <location>
        <begin position="1083"/>
        <end position="1104"/>
    </location>
</feature>
<dbReference type="Gene3D" id="3.40.50.10190">
    <property type="entry name" value="BRCT domain"/>
    <property type="match status" value="1"/>
</dbReference>
<keyword evidence="1" id="KW-0472">Membrane</keyword>
<protein>
    <recommendedName>
        <fullName evidence="2">DNA helicase Pif1-like DEAD-box helicase domain-containing protein</fullName>
    </recommendedName>
</protein>
<keyword evidence="1" id="KW-1133">Transmembrane helix</keyword>
<feature type="transmembrane region" description="Helical" evidence="1">
    <location>
        <begin position="1056"/>
        <end position="1077"/>
    </location>
</feature>
<dbReference type="EMBL" id="AMEM01000016">
    <property type="protein sequence ID" value="EKX90823.1"/>
    <property type="molecule type" value="Genomic_DNA"/>
</dbReference>
<dbReference type="eggNOG" id="COG0507">
    <property type="taxonomic scope" value="Bacteria"/>
</dbReference>
<dbReference type="AlphaFoldDB" id="L1MHU2"/>